<dbReference type="OrthoDB" id="286202at2"/>
<dbReference type="CDD" id="cd13558">
    <property type="entry name" value="PBP2_SsuA_like_2"/>
    <property type="match status" value="1"/>
</dbReference>
<dbReference type="PANTHER" id="PTHR30024:SF48">
    <property type="entry name" value="ABC TRANSPORTER SUBSTRATE-BINDING PROTEIN"/>
    <property type="match status" value="1"/>
</dbReference>
<dbReference type="AlphaFoldDB" id="A0A2S9IF04"/>
<dbReference type="EMBL" id="PDET01000003">
    <property type="protein sequence ID" value="PRD16366.1"/>
    <property type="molecule type" value="Genomic_DNA"/>
</dbReference>
<reference evidence="4 5" key="1">
    <citation type="submission" date="2017-10" db="EMBL/GenBank/DDBJ databases">
        <title>Draft genome of two endophytic bacteria isolated from 'guarana' Paullinia cupana (Mart.) Ducke.</title>
        <authorList>
            <person name="Siqueira K.A."/>
            <person name="Liotti R.G."/>
            <person name="Mendes T.A."/>
            <person name="Soares M.A."/>
        </authorList>
    </citation>
    <scope>NUCLEOTIDE SEQUENCE [LARGE SCALE GENOMIC DNA]</scope>
    <source>
        <strain evidence="4 5">342</strain>
    </source>
</reference>
<gene>
    <name evidence="4" type="ORF">CQW29_06020</name>
</gene>
<feature type="signal peptide" evidence="2">
    <location>
        <begin position="1"/>
        <end position="22"/>
    </location>
</feature>
<organism evidence="4 5">
    <name type="scientific">Pantoea coffeiphila</name>
    <dbReference type="NCBI Taxonomy" id="1465635"/>
    <lineage>
        <taxon>Bacteria</taxon>
        <taxon>Pseudomonadati</taxon>
        <taxon>Pseudomonadota</taxon>
        <taxon>Gammaproteobacteria</taxon>
        <taxon>Enterobacterales</taxon>
        <taxon>Erwiniaceae</taxon>
        <taxon>Pantoea</taxon>
    </lineage>
</organism>
<dbReference type="PANTHER" id="PTHR30024">
    <property type="entry name" value="ALIPHATIC SULFONATES-BINDING PROTEIN-RELATED"/>
    <property type="match status" value="1"/>
</dbReference>
<accession>A0A2S9IF04</accession>
<evidence type="ECO:0000256" key="2">
    <source>
        <dbReference type="SAM" id="SignalP"/>
    </source>
</evidence>
<dbReference type="InterPro" id="IPR015168">
    <property type="entry name" value="SsuA/THI5"/>
</dbReference>
<evidence type="ECO:0000313" key="4">
    <source>
        <dbReference type="EMBL" id="PRD16366.1"/>
    </source>
</evidence>
<evidence type="ECO:0000256" key="1">
    <source>
        <dbReference type="ARBA" id="ARBA00010742"/>
    </source>
</evidence>
<dbReference type="InterPro" id="IPR001638">
    <property type="entry name" value="Solute-binding_3/MltF_N"/>
</dbReference>
<protein>
    <submittedName>
        <fullName evidence="4">Nitrate ABC transporter substrate-binding protein</fullName>
    </submittedName>
</protein>
<keyword evidence="5" id="KW-1185">Reference proteome</keyword>
<dbReference type="Pfam" id="PF09084">
    <property type="entry name" value="NMT1"/>
    <property type="match status" value="1"/>
</dbReference>
<feature type="domain" description="Solute-binding protein family 3/N-terminal" evidence="3">
    <location>
        <begin position="30"/>
        <end position="276"/>
    </location>
</feature>
<comment type="similarity">
    <text evidence="1">Belongs to the bacterial solute-binding protein SsuA/TauA family.</text>
</comment>
<dbReference type="Gene3D" id="3.40.190.10">
    <property type="entry name" value="Periplasmic binding protein-like II"/>
    <property type="match status" value="2"/>
</dbReference>
<dbReference type="SMART" id="SM00062">
    <property type="entry name" value="PBPb"/>
    <property type="match status" value="1"/>
</dbReference>
<keyword evidence="2" id="KW-0732">Signal</keyword>
<proteinExistence type="inferred from homology"/>
<name>A0A2S9IF04_9GAMM</name>
<sequence length="331" mass="35638">MRIRSLGWVFTLLTLAAQSAIADPDLSKTTLSVASTGWKVEQAVLKLAKLDDTPYRVTYQAFQGGALGLEAMAANKVDFAVTSEIPPVFASLAANKGNFKIIAIKNSSTLHQELIVPPNSPIKSVAELKGKRVGYIKSTTAHYFLYQMLKNAGLKWDDIQRVEITTADGVTALFSGGIDAFASYGNSIKAAELRGATQLASAENILSGNFPIAASEISLQDPGKRAAFADYIGRLNAAYHYAETHPEDWAKVSADPTGRPYDVALADIKAEYVQGPSRYLVVSPEALKSQQDVADTLYATGLLEKPADVATFYDSTLDVPINQALAKYLPQ</sequence>
<dbReference type="SUPFAM" id="SSF53850">
    <property type="entry name" value="Periplasmic binding protein-like II"/>
    <property type="match status" value="1"/>
</dbReference>
<evidence type="ECO:0000259" key="3">
    <source>
        <dbReference type="SMART" id="SM00062"/>
    </source>
</evidence>
<feature type="chain" id="PRO_5015733541" evidence="2">
    <location>
        <begin position="23"/>
        <end position="331"/>
    </location>
</feature>
<dbReference type="Proteomes" id="UP000239181">
    <property type="component" value="Unassembled WGS sequence"/>
</dbReference>
<evidence type="ECO:0000313" key="5">
    <source>
        <dbReference type="Proteomes" id="UP000239181"/>
    </source>
</evidence>
<comment type="caution">
    <text evidence="4">The sequence shown here is derived from an EMBL/GenBank/DDBJ whole genome shotgun (WGS) entry which is preliminary data.</text>
</comment>
<dbReference type="RefSeq" id="WP_105591809.1">
    <property type="nucleotide sequence ID" value="NZ_PDET01000003.1"/>
</dbReference>